<keyword evidence="9" id="KW-0472">Membrane</keyword>
<evidence type="ECO:0000256" key="1">
    <source>
        <dbReference type="ARBA" id="ARBA00022670"/>
    </source>
</evidence>
<evidence type="ECO:0000256" key="9">
    <source>
        <dbReference type="RuleBase" id="RU366005"/>
    </source>
</evidence>
<dbReference type="RefSeq" id="XP_031567422.1">
    <property type="nucleotide sequence ID" value="XM_031711562.1"/>
</dbReference>
<reference evidence="14" key="1">
    <citation type="submission" date="2025-08" db="UniProtKB">
        <authorList>
            <consortium name="RefSeq"/>
        </authorList>
    </citation>
    <scope>IDENTIFICATION</scope>
    <source>
        <tissue evidence="14">Tentacle</tissue>
    </source>
</reference>
<dbReference type="Proteomes" id="UP000515163">
    <property type="component" value="Unplaced"/>
</dbReference>
<feature type="transmembrane region" description="Helical" evidence="9">
    <location>
        <begin position="180"/>
        <end position="201"/>
    </location>
</feature>
<protein>
    <recommendedName>
        <fullName evidence="9">CAAX prenyl protease</fullName>
        <ecNumber evidence="9">3.4.24.84</ecNumber>
    </recommendedName>
</protein>
<evidence type="ECO:0000256" key="2">
    <source>
        <dbReference type="ARBA" id="ARBA00022723"/>
    </source>
</evidence>
<feature type="region of interest" description="Disordered" evidence="10">
    <location>
        <begin position="279"/>
        <end position="319"/>
    </location>
</feature>
<dbReference type="Gene3D" id="3.30.2010.10">
    <property type="entry name" value="Metalloproteases ('zincins'), catalytic domain"/>
    <property type="match status" value="1"/>
</dbReference>
<dbReference type="FunCoup" id="A0A6P8IKY4">
    <property type="interactions" value="1346"/>
</dbReference>
<evidence type="ECO:0000259" key="12">
    <source>
        <dbReference type="Pfam" id="PF16491"/>
    </source>
</evidence>
<dbReference type="Pfam" id="PF01435">
    <property type="entry name" value="Peptidase_M48"/>
    <property type="match status" value="1"/>
</dbReference>
<dbReference type="OrthoDB" id="360839at2759"/>
<keyword evidence="9" id="KW-0256">Endoplasmic reticulum</keyword>
<feature type="transmembrane region" description="Helical" evidence="9">
    <location>
        <begin position="155"/>
        <end position="174"/>
    </location>
</feature>
<sequence>MVDIFSAVFTFLWLVYLWETYLSYRQHKLFKSTRDVPVELRDVLDKETFEKARLYQLDRSSFGFYHSIYSQLEMSLILLLGGIPLLWKTGERVLSKFGYSSDYEILHSLTFLVGAVLFSTVTDLPWSLYSTFVVEEKHGFNKQTLGFFIKDTMKKLVVMTAIMLPIFAGLIYIIKWGGQYFFVYVWLFTIVVTLVFVTIYLDYIAPLFDKFTPLPEGPLKSSIEKLAQSIDFPLAKLLVVEGSKRSSHSNAYFYGFYKSKKIVLFDTLLADNPIKKEEEVKKDEGTEDGNEEDSKNEIPNDSTTPDTSSSETTTASKPKGCSNEEVLAVLGHELGHWKLSHNLKTLAISQVNTLFCFLIFGLLMHEKNLFESFGFHESKPIIIGLIIIFQFIFSPYNELVGFLMTILSRHFEFQADAFAKQLGFAAHLRSSLIKLNCDNLGFPIADKLYSAYHYSHPPLLERLRALGLKED</sequence>
<name>A0A6P8IKY4_ACTTE</name>
<evidence type="ECO:0000256" key="5">
    <source>
        <dbReference type="ARBA" id="ARBA00023049"/>
    </source>
</evidence>
<evidence type="ECO:0000256" key="7">
    <source>
        <dbReference type="PIRSR" id="PIRSR627057-1"/>
    </source>
</evidence>
<evidence type="ECO:0000256" key="4">
    <source>
        <dbReference type="ARBA" id="ARBA00022833"/>
    </source>
</evidence>
<evidence type="ECO:0000259" key="11">
    <source>
        <dbReference type="Pfam" id="PF01435"/>
    </source>
</evidence>
<keyword evidence="1 9" id="KW-0645">Protease</keyword>
<organism evidence="13 14">
    <name type="scientific">Actinia tenebrosa</name>
    <name type="common">Australian red waratah sea anemone</name>
    <dbReference type="NCBI Taxonomy" id="6105"/>
    <lineage>
        <taxon>Eukaryota</taxon>
        <taxon>Metazoa</taxon>
        <taxon>Cnidaria</taxon>
        <taxon>Anthozoa</taxon>
        <taxon>Hexacorallia</taxon>
        <taxon>Actiniaria</taxon>
        <taxon>Actiniidae</taxon>
        <taxon>Actinia</taxon>
    </lineage>
</organism>
<keyword evidence="13" id="KW-1185">Reference proteome</keyword>
<dbReference type="InterPro" id="IPR032456">
    <property type="entry name" value="Peptidase_M48_N"/>
</dbReference>
<feature type="binding site" evidence="8">
    <location>
        <position position="336"/>
    </location>
    <ligand>
        <name>Zn(2+)</name>
        <dbReference type="ChEBI" id="CHEBI:29105"/>
        <note>catalytic</note>
    </ligand>
</feature>
<dbReference type="PANTHER" id="PTHR10120">
    <property type="entry name" value="CAAX PRENYL PROTEASE 1"/>
    <property type="match status" value="1"/>
</dbReference>
<feature type="domain" description="CAAX prenyl protease 1 N-terminal" evidence="12">
    <location>
        <begin position="26"/>
        <end position="210"/>
    </location>
</feature>
<gene>
    <name evidence="14" type="primary">LOC116302293</name>
</gene>
<keyword evidence="2 8" id="KW-0479">Metal-binding</keyword>
<feature type="transmembrane region" description="Helical" evidence="9">
    <location>
        <begin position="381"/>
        <end position="404"/>
    </location>
</feature>
<keyword evidence="3 9" id="KW-0378">Hydrolase</keyword>
<evidence type="ECO:0000256" key="6">
    <source>
        <dbReference type="ARBA" id="ARBA00044456"/>
    </source>
</evidence>
<dbReference type="AlphaFoldDB" id="A0A6P8IKY4"/>
<feature type="transmembrane region" description="Helical" evidence="9">
    <location>
        <begin position="346"/>
        <end position="365"/>
    </location>
</feature>
<dbReference type="Pfam" id="PF16491">
    <property type="entry name" value="Peptidase_M48_N"/>
    <property type="match status" value="1"/>
</dbReference>
<comment type="catalytic activity">
    <reaction evidence="6 9">
        <text>Hydrolyzes the peptide bond -P2-(S-farnesyl or geranylgeranyl)C-P1'-P2'-P3'-COOH where P1' and P2' are amino acids with aliphatic side chains and P3' is any C-terminal residue.</text>
        <dbReference type="EC" id="3.4.24.84"/>
    </reaction>
</comment>
<keyword evidence="4 8" id="KW-0862">Zinc</keyword>
<feature type="binding site" evidence="8">
    <location>
        <position position="332"/>
    </location>
    <ligand>
        <name>Zn(2+)</name>
        <dbReference type="ChEBI" id="CHEBI:29105"/>
        <note>catalytic</note>
    </ligand>
</feature>
<dbReference type="InterPro" id="IPR027057">
    <property type="entry name" value="CAXX_Prtase_1"/>
</dbReference>
<feature type="active site" description="Proton donor" evidence="7">
    <location>
        <position position="416"/>
    </location>
</feature>
<dbReference type="EC" id="3.4.24.84" evidence="9"/>
<dbReference type="CDD" id="cd07343">
    <property type="entry name" value="M48A_Zmpste24p_like"/>
    <property type="match status" value="1"/>
</dbReference>
<accession>A0A6P8IKY4</accession>
<dbReference type="GO" id="GO:0071586">
    <property type="term" value="P:CAAX-box protein processing"/>
    <property type="evidence" value="ECO:0007669"/>
    <property type="project" value="UniProtKB-UniRule"/>
</dbReference>
<feature type="transmembrane region" description="Helical" evidence="9">
    <location>
        <begin position="107"/>
        <end position="134"/>
    </location>
</feature>
<dbReference type="InParanoid" id="A0A6P8IKY4"/>
<evidence type="ECO:0000313" key="13">
    <source>
        <dbReference type="Proteomes" id="UP000515163"/>
    </source>
</evidence>
<evidence type="ECO:0000256" key="3">
    <source>
        <dbReference type="ARBA" id="ARBA00022801"/>
    </source>
</evidence>
<comment type="cofactor">
    <cofactor evidence="8 9">
        <name>Zn(2+)</name>
        <dbReference type="ChEBI" id="CHEBI:29105"/>
    </cofactor>
    <text evidence="8 9">Binds 1 zinc ion per subunit.</text>
</comment>
<dbReference type="InterPro" id="IPR001915">
    <property type="entry name" value="Peptidase_M48"/>
</dbReference>
<keyword evidence="9" id="KW-0812">Transmembrane</keyword>
<evidence type="ECO:0000256" key="10">
    <source>
        <dbReference type="SAM" id="MobiDB-lite"/>
    </source>
</evidence>
<comment type="function">
    <text evidence="9">Proteolytically removes the C-terminal three residues of farnesylated proteins.</text>
</comment>
<evidence type="ECO:0000313" key="14">
    <source>
        <dbReference type="RefSeq" id="XP_031567422.1"/>
    </source>
</evidence>
<feature type="transmembrane region" description="Helical" evidence="9">
    <location>
        <begin position="68"/>
        <end position="87"/>
    </location>
</feature>
<feature type="transmembrane region" description="Helical" evidence="9">
    <location>
        <begin position="6"/>
        <end position="24"/>
    </location>
</feature>
<dbReference type="KEGG" id="aten:116302293"/>
<evidence type="ECO:0000256" key="8">
    <source>
        <dbReference type="PIRSR" id="PIRSR627057-2"/>
    </source>
</evidence>
<dbReference type="GO" id="GO:0004222">
    <property type="term" value="F:metalloendopeptidase activity"/>
    <property type="evidence" value="ECO:0007669"/>
    <property type="project" value="UniProtKB-UniRule"/>
</dbReference>
<keyword evidence="9" id="KW-1133">Transmembrane helix</keyword>
<dbReference type="GO" id="GO:0046872">
    <property type="term" value="F:metal ion binding"/>
    <property type="evidence" value="ECO:0007669"/>
    <property type="project" value="UniProtKB-UniRule"/>
</dbReference>
<keyword evidence="5 9" id="KW-0482">Metalloprotease</keyword>
<feature type="binding site" evidence="8">
    <location>
        <position position="412"/>
    </location>
    <ligand>
        <name>Zn(2+)</name>
        <dbReference type="ChEBI" id="CHEBI:29105"/>
        <note>catalytic</note>
    </ligand>
</feature>
<comment type="subcellular location">
    <subcellularLocation>
        <location evidence="9">Endoplasmic reticulum membrane</location>
        <topology evidence="9">Multi-pass membrane protein</topology>
    </subcellularLocation>
</comment>
<proteinExistence type="inferred from homology"/>
<dbReference type="GO" id="GO:0005789">
    <property type="term" value="C:endoplasmic reticulum membrane"/>
    <property type="evidence" value="ECO:0007669"/>
    <property type="project" value="UniProtKB-SubCell"/>
</dbReference>
<feature type="active site" evidence="7">
    <location>
        <position position="333"/>
    </location>
</feature>
<dbReference type="GeneID" id="116302293"/>
<feature type="domain" description="Peptidase M48" evidence="11">
    <location>
        <begin position="214"/>
        <end position="466"/>
    </location>
</feature>
<comment type="similarity">
    <text evidence="9">Belongs to the peptidase M48A family.</text>
</comment>
<feature type="compositionally biased region" description="Low complexity" evidence="10">
    <location>
        <begin position="302"/>
        <end position="316"/>
    </location>
</feature>